<accession>A0A6A6DEC0</accession>
<sequence length="103" mass="11084">MKFIIVSITLFASGITAQGLGDRCSPGSLPSYRGVCEVDTKCTNAGGSYTIGDCPNAPNNVRCCYKAQCYGSQSDCRWTDACTQWNTISNRCPGPANFKCCYV</sequence>
<organism evidence="2 3">
    <name type="scientific">Zopfia rhizophila CBS 207.26</name>
    <dbReference type="NCBI Taxonomy" id="1314779"/>
    <lineage>
        <taxon>Eukaryota</taxon>
        <taxon>Fungi</taxon>
        <taxon>Dikarya</taxon>
        <taxon>Ascomycota</taxon>
        <taxon>Pezizomycotina</taxon>
        <taxon>Dothideomycetes</taxon>
        <taxon>Dothideomycetes incertae sedis</taxon>
        <taxon>Zopfiaceae</taxon>
        <taxon>Zopfia</taxon>
    </lineage>
</organism>
<evidence type="ECO:0008006" key="4">
    <source>
        <dbReference type="Google" id="ProtNLM"/>
    </source>
</evidence>
<feature type="signal peptide" evidence="1">
    <location>
        <begin position="1"/>
        <end position="17"/>
    </location>
</feature>
<name>A0A6A6DEC0_9PEZI</name>
<protein>
    <recommendedName>
        <fullName evidence="4">Chitin-binding type-2 domain-containing protein</fullName>
    </recommendedName>
</protein>
<reference evidence="2" key="1">
    <citation type="journal article" date="2020" name="Stud. Mycol.">
        <title>101 Dothideomycetes genomes: a test case for predicting lifestyles and emergence of pathogens.</title>
        <authorList>
            <person name="Haridas S."/>
            <person name="Albert R."/>
            <person name="Binder M."/>
            <person name="Bloem J."/>
            <person name="Labutti K."/>
            <person name="Salamov A."/>
            <person name="Andreopoulos B."/>
            <person name="Baker S."/>
            <person name="Barry K."/>
            <person name="Bills G."/>
            <person name="Bluhm B."/>
            <person name="Cannon C."/>
            <person name="Castanera R."/>
            <person name="Culley D."/>
            <person name="Daum C."/>
            <person name="Ezra D."/>
            <person name="Gonzalez J."/>
            <person name="Henrissat B."/>
            <person name="Kuo A."/>
            <person name="Liang C."/>
            <person name="Lipzen A."/>
            <person name="Lutzoni F."/>
            <person name="Magnuson J."/>
            <person name="Mondo S."/>
            <person name="Nolan M."/>
            <person name="Ohm R."/>
            <person name="Pangilinan J."/>
            <person name="Park H.-J."/>
            <person name="Ramirez L."/>
            <person name="Alfaro M."/>
            <person name="Sun H."/>
            <person name="Tritt A."/>
            <person name="Yoshinaga Y."/>
            <person name="Zwiers L.-H."/>
            <person name="Turgeon B."/>
            <person name="Goodwin S."/>
            <person name="Spatafora J."/>
            <person name="Crous P."/>
            <person name="Grigoriev I."/>
        </authorList>
    </citation>
    <scope>NUCLEOTIDE SEQUENCE</scope>
    <source>
        <strain evidence="2">CBS 207.26</strain>
    </source>
</reference>
<proteinExistence type="predicted"/>
<evidence type="ECO:0000313" key="3">
    <source>
        <dbReference type="Proteomes" id="UP000800200"/>
    </source>
</evidence>
<feature type="chain" id="PRO_5025625057" description="Chitin-binding type-2 domain-containing protein" evidence="1">
    <location>
        <begin position="18"/>
        <end position="103"/>
    </location>
</feature>
<keyword evidence="3" id="KW-1185">Reference proteome</keyword>
<evidence type="ECO:0000313" key="2">
    <source>
        <dbReference type="EMBL" id="KAF2177353.1"/>
    </source>
</evidence>
<dbReference type="Proteomes" id="UP000800200">
    <property type="component" value="Unassembled WGS sequence"/>
</dbReference>
<dbReference type="EMBL" id="ML994689">
    <property type="protein sequence ID" value="KAF2177353.1"/>
    <property type="molecule type" value="Genomic_DNA"/>
</dbReference>
<dbReference type="OrthoDB" id="2251794at2759"/>
<gene>
    <name evidence="2" type="ORF">K469DRAFT_603534</name>
</gene>
<dbReference type="AlphaFoldDB" id="A0A6A6DEC0"/>
<evidence type="ECO:0000256" key="1">
    <source>
        <dbReference type="SAM" id="SignalP"/>
    </source>
</evidence>
<keyword evidence="1" id="KW-0732">Signal</keyword>